<keyword evidence="5" id="KW-1185">Reference proteome</keyword>
<evidence type="ECO:0000313" key="4">
    <source>
        <dbReference type="EMBL" id="ATG53609.1"/>
    </source>
</evidence>
<evidence type="ECO:0000256" key="2">
    <source>
        <dbReference type="SAM" id="MobiDB-lite"/>
    </source>
</evidence>
<dbReference type="Gene3D" id="3.30.465.10">
    <property type="match status" value="1"/>
</dbReference>
<accession>A0A291GTR8</accession>
<feature type="domain" description="FAD-binding PCMH-type" evidence="3">
    <location>
        <begin position="23"/>
        <end position="189"/>
    </location>
</feature>
<dbReference type="InterPro" id="IPR016169">
    <property type="entry name" value="FAD-bd_PCMH_sub2"/>
</dbReference>
<dbReference type="AlphaFoldDB" id="A0A291GTR8"/>
<dbReference type="InterPro" id="IPR006094">
    <property type="entry name" value="Oxid_FAD_bind_N"/>
</dbReference>
<dbReference type="Gene3D" id="3.30.70.2530">
    <property type="match status" value="1"/>
</dbReference>
<dbReference type="InterPro" id="IPR016167">
    <property type="entry name" value="FAD-bd_PCMH_sub1"/>
</dbReference>
<dbReference type="SUPFAM" id="SSF56176">
    <property type="entry name" value="FAD-binding/transporter-associated domain-like"/>
    <property type="match status" value="1"/>
</dbReference>
<dbReference type="InterPro" id="IPR007173">
    <property type="entry name" value="ALO_C"/>
</dbReference>
<feature type="region of interest" description="Disordered" evidence="2">
    <location>
        <begin position="1"/>
        <end position="20"/>
    </location>
</feature>
<dbReference type="PIRSF" id="PIRSF000136">
    <property type="entry name" value="LGO_GLO"/>
    <property type="match status" value="1"/>
</dbReference>
<dbReference type="InterPro" id="IPR016166">
    <property type="entry name" value="FAD-bd_PCMH"/>
</dbReference>
<dbReference type="PROSITE" id="PS51387">
    <property type="entry name" value="FAD_PCMH"/>
    <property type="match status" value="1"/>
</dbReference>
<dbReference type="GO" id="GO:0071949">
    <property type="term" value="F:FAD binding"/>
    <property type="evidence" value="ECO:0007669"/>
    <property type="project" value="InterPro"/>
</dbReference>
<sequence>MTSAETSPDHALEVPGHSWSGTVDYGPGPLHAPTSVAELQALVGRSERLRALGTRHSFSEIAASTADLVTVTRMPADIEIDTAARTVRVAGGVRYGKLAVALHAQGLQLPNMGSLPHISVAGASATGTHGSGDRRRSLACAVRSIELVTAGGDLLTLSREADPEIFDGAVIALGTLGIVTHLTLDLDPAAAMRQSVHLDLSPEHMDQDDLSTMLAAGTSVSLFHRWDGHITQAWVKQLVDDEEPLPPQWLGGHRSEHPIHPLPGVSAEPCTDQTGEPGPAHERLPHFRLEFSPSSGEEIQSEYFVAREDVAAALAALMPLAERIQPLLHASEVRTVAADGLWLSPAHQRDSACLHFTWRRMPEQVTALLPEVEERLAPFAPRPHWGKVFTLAPEQVRAQYPHMEDFLALRDRLDPGRTFTNAYVDRLLGE</sequence>
<evidence type="ECO:0000313" key="5">
    <source>
        <dbReference type="Proteomes" id="UP000217889"/>
    </source>
</evidence>
<dbReference type="Pfam" id="PF04030">
    <property type="entry name" value="ALO"/>
    <property type="match status" value="1"/>
</dbReference>
<dbReference type="GO" id="GO:0080049">
    <property type="term" value="F:L-gulono-1,4-lactone dehydrogenase activity"/>
    <property type="evidence" value="ECO:0007669"/>
    <property type="project" value="TreeGrafter"/>
</dbReference>
<dbReference type="PANTHER" id="PTHR43762:SF1">
    <property type="entry name" value="D-ARABINONO-1,4-LACTONE OXIDASE"/>
    <property type="match status" value="1"/>
</dbReference>
<dbReference type="PANTHER" id="PTHR43762">
    <property type="entry name" value="L-GULONOLACTONE OXIDASE"/>
    <property type="match status" value="1"/>
</dbReference>
<dbReference type="InterPro" id="IPR010031">
    <property type="entry name" value="FAD_lactone_oxidase-like"/>
</dbReference>
<evidence type="ECO:0000259" key="3">
    <source>
        <dbReference type="PROSITE" id="PS51387"/>
    </source>
</evidence>
<dbReference type="Gene3D" id="3.30.43.10">
    <property type="entry name" value="Uridine Diphospho-n-acetylenolpyruvylglucosamine Reductase, domain 2"/>
    <property type="match status" value="1"/>
</dbReference>
<dbReference type="OrthoDB" id="9800184at2"/>
<gene>
    <name evidence="4" type="ORF">CFK41_01560</name>
</gene>
<name>A0A291GTR8_9MICO</name>
<organism evidence="4 5">
    <name type="scientific">Brachybacterium ginsengisoli</name>
    <dbReference type="NCBI Taxonomy" id="1331682"/>
    <lineage>
        <taxon>Bacteria</taxon>
        <taxon>Bacillati</taxon>
        <taxon>Actinomycetota</taxon>
        <taxon>Actinomycetes</taxon>
        <taxon>Micrococcales</taxon>
        <taxon>Dermabacteraceae</taxon>
        <taxon>Brachybacterium</taxon>
    </lineage>
</organism>
<dbReference type="RefSeq" id="WP_096798088.1">
    <property type="nucleotide sequence ID" value="NZ_CP023564.1"/>
</dbReference>
<dbReference type="KEGG" id="bgg:CFK41_01560"/>
<dbReference type="GO" id="GO:0016020">
    <property type="term" value="C:membrane"/>
    <property type="evidence" value="ECO:0007669"/>
    <property type="project" value="InterPro"/>
</dbReference>
<dbReference type="Gene3D" id="1.10.45.10">
    <property type="entry name" value="Vanillyl-alcohol Oxidase, Chain A, domain 4"/>
    <property type="match status" value="1"/>
</dbReference>
<keyword evidence="1" id="KW-0560">Oxidoreductase</keyword>
<reference evidence="4 5" key="1">
    <citation type="journal article" date="2014" name="Int. J. Syst. Evol. Microbiol.">
        <title>Brachybacterium ginsengisoli sp. nov., isolated from soil of a ginseng field.</title>
        <authorList>
            <person name="Hoang V.A."/>
            <person name="Kim Y.J."/>
            <person name="Nguyen N.L."/>
            <person name="Yang D.C."/>
        </authorList>
    </citation>
    <scope>NUCLEOTIDE SEQUENCE [LARGE SCALE GENOMIC DNA]</scope>
    <source>
        <strain evidence="4 5">DCY80</strain>
    </source>
</reference>
<dbReference type="InterPro" id="IPR036318">
    <property type="entry name" value="FAD-bd_PCMH-like_sf"/>
</dbReference>
<dbReference type="Pfam" id="PF01565">
    <property type="entry name" value="FAD_binding_4"/>
    <property type="match status" value="1"/>
</dbReference>
<dbReference type="InterPro" id="IPR016171">
    <property type="entry name" value="Vanillyl_alc_oxidase_C-sub2"/>
</dbReference>
<protein>
    <submittedName>
        <fullName evidence="4">FAD-binding protein</fullName>
    </submittedName>
</protein>
<dbReference type="Proteomes" id="UP000217889">
    <property type="component" value="Chromosome"/>
</dbReference>
<dbReference type="Gene3D" id="3.30.70.2520">
    <property type="match status" value="1"/>
</dbReference>
<dbReference type="GO" id="GO:0003885">
    <property type="term" value="F:D-arabinono-1,4-lactone oxidase activity"/>
    <property type="evidence" value="ECO:0007669"/>
    <property type="project" value="InterPro"/>
</dbReference>
<proteinExistence type="predicted"/>
<evidence type="ECO:0000256" key="1">
    <source>
        <dbReference type="ARBA" id="ARBA00023002"/>
    </source>
</evidence>
<dbReference type="EMBL" id="CP023564">
    <property type="protein sequence ID" value="ATG53609.1"/>
    <property type="molecule type" value="Genomic_DNA"/>
</dbReference>